<name>A0A833WJJ3_PHYIN</name>
<reference evidence="2" key="1">
    <citation type="submission" date="2020-04" db="EMBL/GenBank/DDBJ databases">
        <title>Hybrid Assembly of Korean Phytophthora infestans isolates.</title>
        <authorList>
            <person name="Prokchorchik M."/>
            <person name="Lee Y."/>
            <person name="Seo J."/>
            <person name="Cho J.-H."/>
            <person name="Park Y.-E."/>
            <person name="Jang D.-C."/>
            <person name="Im J.-S."/>
            <person name="Choi J.-G."/>
            <person name="Park H.-J."/>
            <person name="Lee G.-B."/>
            <person name="Lee Y.-G."/>
            <person name="Hong S.-Y."/>
            <person name="Cho K."/>
            <person name="Sohn K.H."/>
        </authorList>
    </citation>
    <scope>NUCLEOTIDE SEQUENCE</scope>
    <source>
        <strain evidence="2">KR_1_A1</strain>
        <strain evidence="3">KR_2_A2</strain>
    </source>
</reference>
<keyword evidence="4" id="KW-1185">Reference proteome</keyword>
<dbReference type="EMBL" id="WSZM01000090">
    <property type="protein sequence ID" value="KAF4043297.1"/>
    <property type="molecule type" value="Genomic_DNA"/>
</dbReference>
<feature type="coiled-coil region" evidence="1">
    <location>
        <begin position="193"/>
        <end position="241"/>
    </location>
</feature>
<accession>A0A833WJJ3</accession>
<evidence type="ECO:0000313" key="2">
    <source>
        <dbReference type="EMBL" id="KAF4043297.1"/>
    </source>
</evidence>
<organism evidence="2 4">
    <name type="scientific">Phytophthora infestans</name>
    <name type="common">Potato late blight agent</name>
    <name type="synonym">Botrytis infestans</name>
    <dbReference type="NCBI Taxonomy" id="4787"/>
    <lineage>
        <taxon>Eukaryota</taxon>
        <taxon>Sar</taxon>
        <taxon>Stramenopiles</taxon>
        <taxon>Oomycota</taxon>
        <taxon>Peronosporomycetes</taxon>
        <taxon>Peronosporales</taxon>
        <taxon>Peronosporaceae</taxon>
        <taxon>Phytophthora</taxon>
    </lineage>
</organism>
<dbReference type="EMBL" id="JAACNO010000657">
    <property type="protein sequence ID" value="KAF4145988.1"/>
    <property type="molecule type" value="Genomic_DNA"/>
</dbReference>
<proteinExistence type="predicted"/>
<protein>
    <submittedName>
        <fullName evidence="2">Uncharacterized protein</fullName>
    </submittedName>
</protein>
<keyword evidence="1" id="KW-0175">Coiled coil</keyword>
<evidence type="ECO:0000313" key="3">
    <source>
        <dbReference type="EMBL" id="KAF4145988.1"/>
    </source>
</evidence>
<dbReference type="Proteomes" id="UP000602510">
    <property type="component" value="Unassembled WGS sequence"/>
</dbReference>
<comment type="caution">
    <text evidence="2">The sequence shown here is derived from an EMBL/GenBank/DDBJ whole genome shotgun (WGS) entry which is preliminary data.</text>
</comment>
<dbReference type="Proteomes" id="UP000704712">
    <property type="component" value="Unassembled WGS sequence"/>
</dbReference>
<gene>
    <name evidence="2" type="ORF">GN244_ATG04337</name>
    <name evidence="3" type="ORF">GN958_ATG04811</name>
</gene>
<evidence type="ECO:0000313" key="4">
    <source>
        <dbReference type="Proteomes" id="UP000602510"/>
    </source>
</evidence>
<evidence type="ECO:0000256" key="1">
    <source>
        <dbReference type="SAM" id="Coils"/>
    </source>
</evidence>
<sequence length="331" mass="37375">MNDENVRALAALQMSGDQSEHVRLRGMVTCPHCYQGFGRASLPIHMRRCRSLLPPTEEEMAAAEQDKATRRVQVPSLVDLCLRFVTKHFESVCMDRIVTFPEAEAALIGSMPSNLVHRMVVNLVKDSKRVRKKNRASRAMIETLESALQGARRDVAQLESAREWAAISRAKMTEQKHVSDQLQREVYASKIALSSAECENQQLEAAAKKTEKIIFRLQAKVNTLKAENVALNKASKETQRQEMELRNQLGKARVATRVQAQYTRTRRQSRCSGDDARLSDIGGSSSRKILENTTTGIKTLEQTQARTYHKRPRAEGSNIPYSASMWLHNQQ</sequence>
<dbReference type="AlphaFoldDB" id="A0A833WJJ3"/>